<keyword evidence="3 6" id="KW-0032">Aminotransferase</keyword>
<dbReference type="OrthoDB" id="1489696at2"/>
<dbReference type="Pfam" id="PF00155">
    <property type="entry name" value="Aminotran_1_2"/>
    <property type="match status" value="1"/>
</dbReference>
<sequence length="400" mass="43252">MNSILSDRILNMEESATLAMAKKARELKTQGIDIIGLSLGEPDFKTPKHIQEAAKSAIDEGKYFSYPPVAGYQDLREAIAKKLRVENNISEAKAENIVVSTGAKHSIANTFMCLINEGDEVVIFSPYWVSYAEIIKLAGGVPVLIEGTLENNFKATAQQLEEAITDKTKAVIYSSPCNPTGSVFSQSELEAIAEVVKKKAGLMVIADEIYELINFTGKNFSIASLPGMFERTITVNGFSKGYAMTGWRVGYICAPVEIAKAVEKIQGQFTSGGTGIAQRAALAAISGDQTPSKEMADAYLNRRAIVLDLLQEIPGIKTHIPEGAFYFFPDVTAFFGKSAHGHTINNADDLCLYLLDVAHVSLVTGAAFGADNCVRLSYAASEDDLKEAMKRLKKALGELA</sequence>
<dbReference type="GO" id="GO:0006520">
    <property type="term" value="P:amino acid metabolic process"/>
    <property type="evidence" value="ECO:0007669"/>
    <property type="project" value="InterPro"/>
</dbReference>
<dbReference type="InterPro" id="IPR015424">
    <property type="entry name" value="PyrdxlP-dep_Trfase"/>
</dbReference>
<protein>
    <recommendedName>
        <fullName evidence="6">Aminotransferase</fullName>
        <ecNumber evidence="6">2.6.1.-</ecNumber>
    </recommendedName>
</protein>
<dbReference type="AlphaFoldDB" id="A0A1I2UY37"/>
<dbReference type="EC" id="2.6.1.-" evidence="6"/>
<proteinExistence type="inferred from homology"/>
<evidence type="ECO:0000256" key="1">
    <source>
        <dbReference type="ARBA" id="ARBA00001933"/>
    </source>
</evidence>
<name>A0A1I2UY37_9BACT</name>
<evidence type="ECO:0000313" key="8">
    <source>
        <dbReference type="EMBL" id="SFG81902.1"/>
    </source>
</evidence>
<accession>A0A1I2UY37</accession>
<dbReference type="GO" id="GO:0030170">
    <property type="term" value="F:pyridoxal phosphate binding"/>
    <property type="evidence" value="ECO:0007669"/>
    <property type="project" value="InterPro"/>
</dbReference>
<dbReference type="STRING" id="435880.SAMN04487988_108188"/>
<evidence type="ECO:0000259" key="7">
    <source>
        <dbReference type="Pfam" id="PF00155"/>
    </source>
</evidence>
<dbReference type="PANTHER" id="PTHR46383">
    <property type="entry name" value="ASPARTATE AMINOTRANSFERASE"/>
    <property type="match status" value="1"/>
</dbReference>
<dbReference type="Gene3D" id="3.90.1150.10">
    <property type="entry name" value="Aspartate Aminotransferase, domain 1"/>
    <property type="match status" value="1"/>
</dbReference>
<comment type="cofactor">
    <cofactor evidence="1 6">
        <name>pyridoxal 5'-phosphate</name>
        <dbReference type="ChEBI" id="CHEBI:597326"/>
    </cofactor>
</comment>
<gene>
    <name evidence="8" type="ORF">SAMN04487988_108188</name>
</gene>
<evidence type="ECO:0000256" key="3">
    <source>
        <dbReference type="ARBA" id="ARBA00022576"/>
    </source>
</evidence>
<reference evidence="9" key="1">
    <citation type="submission" date="2016-10" db="EMBL/GenBank/DDBJ databases">
        <authorList>
            <person name="Varghese N."/>
            <person name="Submissions S."/>
        </authorList>
    </citation>
    <scope>NUCLEOTIDE SEQUENCE [LARGE SCALE GENOMIC DNA]</scope>
    <source>
        <strain evidence="9">DSM 19315</strain>
    </source>
</reference>
<dbReference type="PANTHER" id="PTHR46383:SF1">
    <property type="entry name" value="ASPARTATE AMINOTRANSFERASE"/>
    <property type="match status" value="1"/>
</dbReference>
<evidence type="ECO:0000313" key="9">
    <source>
        <dbReference type="Proteomes" id="UP000199642"/>
    </source>
</evidence>
<feature type="domain" description="Aminotransferase class I/classII large" evidence="7">
    <location>
        <begin position="33"/>
        <end position="392"/>
    </location>
</feature>
<organism evidence="8 9">
    <name type="scientific">Algoriphagus hitonicola</name>
    <dbReference type="NCBI Taxonomy" id="435880"/>
    <lineage>
        <taxon>Bacteria</taxon>
        <taxon>Pseudomonadati</taxon>
        <taxon>Bacteroidota</taxon>
        <taxon>Cytophagia</taxon>
        <taxon>Cytophagales</taxon>
        <taxon>Cyclobacteriaceae</taxon>
        <taxon>Algoriphagus</taxon>
    </lineage>
</organism>
<dbReference type="InterPro" id="IPR015421">
    <property type="entry name" value="PyrdxlP-dep_Trfase_major"/>
</dbReference>
<keyword evidence="5" id="KW-0663">Pyridoxal phosphate</keyword>
<keyword evidence="9" id="KW-1185">Reference proteome</keyword>
<dbReference type="CDD" id="cd00609">
    <property type="entry name" value="AAT_like"/>
    <property type="match status" value="1"/>
</dbReference>
<dbReference type="PROSITE" id="PS00105">
    <property type="entry name" value="AA_TRANSFER_CLASS_1"/>
    <property type="match status" value="1"/>
</dbReference>
<evidence type="ECO:0000256" key="2">
    <source>
        <dbReference type="ARBA" id="ARBA00007441"/>
    </source>
</evidence>
<dbReference type="SUPFAM" id="SSF53383">
    <property type="entry name" value="PLP-dependent transferases"/>
    <property type="match status" value="1"/>
</dbReference>
<dbReference type="FunFam" id="3.40.640.10:FF:000033">
    <property type="entry name" value="Aspartate aminotransferase"/>
    <property type="match status" value="1"/>
</dbReference>
<dbReference type="InterPro" id="IPR050596">
    <property type="entry name" value="AspAT/PAT-like"/>
</dbReference>
<dbReference type="InterPro" id="IPR004838">
    <property type="entry name" value="NHTrfase_class1_PyrdxlP-BS"/>
</dbReference>
<evidence type="ECO:0000256" key="6">
    <source>
        <dbReference type="RuleBase" id="RU000481"/>
    </source>
</evidence>
<comment type="similarity">
    <text evidence="2 6">Belongs to the class-I pyridoxal-phosphate-dependent aminotransferase family.</text>
</comment>
<dbReference type="Gene3D" id="3.40.640.10">
    <property type="entry name" value="Type I PLP-dependent aspartate aminotransferase-like (Major domain)"/>
    <property type="match status" value="1"/>
</dbReference>
<dbReference type="InterPro" id="IPR004839">
    <property type="entry name" value="Aminotransferase_I/II_large"/>
</dbReference>
<dbReference type="EMBL" id="FOPC01000008">
    <property type="protein sequence ID" value="SFG81902.1"/>
    <property type="molecule type" value="Genomic_DNA"/>
</dbReference>
<dbReference type="GO" id="GO:0008483">
    <property type="term" value="F:transaminase activity"/>
    <property type="evidence" value="ECO:0007669"/>
    <property type="project" value="UniProtKB-KW"/>
</dbReference>
<evidence type="ECO:0000256" key="4">
    <source>
        <dbReference type="ARBA" id="ARBA00022679"/>
    </source>
</evidence>
<dbReference type="RefSeq" id="WP_092792142.1">
    <property type="nucleotide sequence ID" value="NZ_FOPC01000008.1"/>
</dbReference>
<dbReference type="Proteomes" id="UP000199642">
    <property type="component" value="Unassembled WGS sequence"/>
</dbReference>
<evidence type="ECO:0000256" key="5">
    <source>
        <dbReference type="ARBA" id="ARBA00022898"/>
    </source>
</evidence>
<dbReference type="InterPro" id="IPR015422">
    <property type="entry name" value="PyrdxlP-dep_Trfase_small"/>
</dbReference>
<keyword evidence="4 6" id="KW-0808">Transferase</keyword>